<dbReference type="GO" id="GO:0005975">
    <property type="term" value="P:carbohydrate metabolic process"/>
    <property type="evidence" value="ECO:0007669"/>
    <property type="project" value="UniProtKB-ARBA"/>
</dbReference>
<dbReference type="Pfam" id="PF16586">
    <property type="entry name" value="DUF5060"/>
    <property type="match status" value="1"/>
</dbReference>
<gene>
    <name evidence="4" type="primary">bcp_2</name>
    <name evidence="4" type="ORF">Q31b_18230</name>
</gene>
<keyword evidence="1" id="KW-0378">Hydrolase</keyword>
<keyword evidence="2" id="KW-0732">Signal</keyword>
<dbReference type="Pfam" id="PF08534">
    <property type="entry name" value="Redoxin"/>
    <property type="match status" value="1"/>
</dbReference>
<feature type="signal peptide" evidence="2">
    <location>
        <begin position="1"/>
        <end position="26"/>
    </location>
</feature>
<dbReference type="Pfam" id="PF00578">
    <property type="entry name" value="AhpC-TSA"/>
    <property type="match status" value="1"/>
</dbReference>
<dbReference type="CDD" id="cd02966">
    <property type="entry name" value="TlpA_like_family"/>
    <property type="match status" value="1"/>
</dbReference>
<feature type="domain" description="Thioredoxin" evidence="3">
    <location>
        <begin position="200"/>
        <end position="394"/>
    </location>
</feature>
<dbReference type="EMBL" id="SJPY01000002">
    <property type="protein sequence ID" value="TWU44287.1"/>
    <property type="molecule type" value="Genomic_DNA"/>
</dbReference>
<dbReference type="Gene3D" id="3.30.379.10">
    <property type="entry name" value="Chitobiase/beta-hexosaminidase domain 2-like"/>
    <property type="match status" value="1"/>
</dbReference>
<comment type="caution">
    <text evidence="4">The sequence shown here is derived from an EMBL/GenBank/DDBJ whole genome shotgun (WGS) entry which is preliminary data.</text>
</comment>
<dbReference type="Pfam" id="PF13204">
    <property type="entry name" value="Apiosidase"/>
    <property type="match status" value="1"/>
</dbReference>
<keyword evidence="5" id="KW-1185">Reference proteome</keyword>
<dbReference type="RefSeq" id="WP_146599264.1">
    <property type="nucleotide sequence ID" value="NZ_SJPY01000002.1"/>
</dbReference>
<organism evidence="4 5">
    <name type="scientific">Novipirellula aureliae</name>
    <dbReference type="NCBI Taxonomy" id="2527966"/>
    <lineage>
        <taxon>Bacteria</taxon>
        <taxon>Pseudomonadati</taxon>
        <taxon>Planctomycetota</taxon>
        <taxon>Planctomycetia</taxon>
        <taxon>Pirellulales</taxon>
        <taxon>Pirellulaceae</taxon>
        <taxon>Novipirellula</taxon>
    </lineage>
</organism>
<sequence length="1625" mass="183954" precursor="true">MKIRNPLSFLLAAVLFAFCLASRVNAADPEGIQVLDIGDQAPDFTLPGIDGRDYSLADFDDAEVLMVFFTSNHCPTSHAAEARLQKLLSDIETQKRSFGFVAINPNNPEGMTPAELGFGRYTDSFEDMVSYAKENGWNFPYLYDGDKQIVARAYGCLATPHVFIFDKERKLRYKGRFDDSRFPDPATVTSHDAINALNALFAGEPVPVEVTKPHGCSTKWREKKANVAIAQAKWENLPVEIDTIDVAGVASLRANGTNKYRLINLWATNCIPCIAEMPDLVYLQRVLGLRAFELITISLDDPKDQDRVQAFLEKNHAATPPKLKRIAQTEGRKGNHYLFTGASQDELSAALDPDWPGPLPHSIIVDPNGEIIYRHNGIIDPTEVRSVLIDALTPYWPEPAASGDTVSRTHAYEIVEESFTAEKSYGNPYMDVELWVDLSGPDGQQIRVPAFWDGGQTFRVRMMGTAPGTWNWSTGNRTGDGGLDKKRGAFTVIPWTDQEKTENPNRRGIVRVAAGGRTLEYPDGTPFFLTADTCYSALTKIYPWSSATGKSGLSLQDFVAQRKAQGFNSLSIISCFPSDTKVNLWQASLRGEKIAEDDSTPFEMHDDSINPANFLRINPAYFQLADRKMQFLSDNGFVPLLETVRRHEKWYEEDDEEKAAFTNFVRYLWARWGCYNMIFDWLHWDNDPSVYASWLPMLREAHETLGSMPYGTPKTAMSYITCLTSWHKDIPQALDINNVSNWPRTTEQFDHQIDLFNVTPPVPTLNIEPFYPGWNHPPSGGLTHTEFAMLIAYGSVLNGGLAGHVWGDIYWGGVATRTYSDEDVRIKAAEPHALGMNKFKAARMGNLKAFMLDTGHDYRKLKPATFTHLKNHQEKTIALAINDSADEALGFVAARRPQSVILDHFPANKDYTLQWWDIDKGQWQGKTVVTTSAAGTAELPATPDPNRSWAFRLLQNAEDSTVTIAINTSSAPERFGAERLSESLRRLQLEPVAVNRSVDATEDIRVEIVQPSDFPLIKKEGFRLGNASGRMVVSAIDSTGAMYGLMELAEQIDLKKDLSKVEPDLQNPRFPFRAIKFNLPWSSYRRFSALQVNEPLCRDLEMWESFLDMMAENRFNTLTLWNMHPFPYLIRAKNFPKATPFSDQELAEWKTFWTTLFKMAKDRGIETYLVNWNVFVSEEFKKHYDAAGISDMERFLGNIKDTETIRQYTRESITQVINEYPDLAGLGVTLGERMQNLDSEQQTDWVEDVFFRGIKEADRPIKFIYRAALKGDHAVHRATIDHSGLPHPIWVELKFNWSHGHSTPTLVKAHGGGTGEEYWTNPAPSKHKMCWMIRNEDFFRLRWGEPDFIRAHIKQNGQNFVGGYFVGSETMIPAKDIFHQPDHDHVNWKYAFERQWLFYKEWGRLLYNPETPDAAFSNAFDVRYEGSHGKEMVEAFKLSTRTNQRILSFFPVAQDATNYAEGFLGLRKFLTVRDVINSIPTDPNYVGVEEYGDGSRGFGERLTPIELAAALEADVEKAMAIANGISTENPTLECEIEDVKAWSHLGLHFAKKLRAAVAINQKKKTDAVQYITEAQQHWADLVSVTETHIVPGFVYGEKRGEQGHWHWSAYQDEVDADVEWVQDAM</sequence>
<dbReference type="InterPro" id="IPR032260">
    <property type="entry name" value="DUF5060"/>
</dbReference>
<name>A0A5C6E8N1_9BACT</name>
<keyword evidence="4" id="KW-0575">Peroxidase</keyword>
<dbReference type="SUPFAM" id="SSF52833">
    <property type="entry name" value="Thioredoxin-like"/>
    <property type="match status" value="2"/>
</dbReference>
<dbReference type="PANTHER" id="PTHR43640">
    <property type="entry name" value="OS07G0260300 PROTEIN"/>
    <property type="match status" value="1"/>
</dbReference>
<accession>A0A5C6E8N1</accession>
<dbReference type="OrthoDB" id="9809746at2"/>
<dbReference type="InterPro" id="IPR029018">
    <property type="entry name" value="Hex-like_dom2"/>
</dbReference>
<dbReference type="InterPro" id="IPR047262">
    <property type="entry name" value="PRX-like1"/>
</dbReference>
<evidence type="ECO:0000256" key="1">
    <source>
        <dbReference type="ARBA" id="ARBA00022801"/>
    </source>
</evidence>
<dbReference type="InterPro" id="IPR013783">
    <property type="entry name" value="Ig-like_fold"/>
</dbReference>
<dbReference type="InterPro" id="IPR036249">
    <property type="entry name" value="Thioredoxin-like_sf"/>
</dbReference>
<dbReference type="InterPro" id="IPR025277">
    <property type="entry name" value="Apiosidase-like_cat_dom"/>
</dbReference>
<dbReference type="InterPro" id="IPR013740">
    <property type="entry name" value="Redoxin"/>
</dbReference>
<feature type="domain" description="Thioredoxin" evidence="3">
    <location>
        <begin position="35"/>
        <end position="199"/>
    </location>
</feature>
<dbReference type="SUPFAM" id="SSF55545">
    <property type="entry name" value="beta-N-acetylhexosaminidase-like domain"/>
    <property type="match status" value="1"/>
</dbReference>
<evidence type="ECO:0000313" key="4">
    <source>
        <dbReference type="EMBL" id="TWU44287.1"/>
    </source>
</evidence>
<dbReference type="CDD" id="cd02969">
    <property type="entry name" value="PRX_like1"/>
    <property type="match status" value="1"/>
</dbReference>
<feature type="chain" id="PRO_5022991249" evidence="2">
    <location>
        <begin position="27"/>
        <end position="1625"/>
    </location>
</feature>
<dbReference type="InterPro" id="IPR000866">
    <property type="entry name" value="AhpC/TSA"/>
</dbReference>
<dbReference type="GO" id="GO:0016787">
    <property type="term" value="F:hydrolase activity"/>
    <property type="evidence" value="ECO:0007669"/>
    <property type="project" value="UniProtKB-KW"/>
</dbReference>
<dbReference type="InterPro" id="IPR013766">
    <property type="entry name" value="Thioredoxin_domain"/>
</dbReference>
<evidence type="ECO:0000313" key="5">
    <source>
        <dbReference type="Proteomes" id="UP000315471"/>
    </source>
</evidence>
<keyword evidence="4" id="KW-0560">Oxidoreductase</keyword>
<dbReference type="GO" id="GO:0004601">
    <property type="term" value="F:peroxidase activity"/>
    <property type="evidence" value="ECO:0007669"/>
    <property type="project" value="UniProtKB-KW"/>
</dbReference>
<dbReference type="EC" id="1.11.1.15" evidence="4"/>
<protein>
    <submittedName>
        <fullName evidence="4">Putative peroxiredoxin</fullName>
        <ecNumber evidence="4">1.11.1.15</ecNumber>
    </submittedName>
</protein>
<reference evidence="4 5" key="1">
    <citation type="submission" date="2019-02" db="EMBL/GenBank/DDBJ databases">
        <title>Deep-cultivation of Planctomycetes and their phenomic and genomic characterization uncovers novel biology.</title>
        <authorList>
            <person name="Wiegand S."/>
            <person name="Jogler M."/>
            <person name="Boedeker C."/>
            <person name="Pinto D."/>
            <person name="Vollmers J."/>
            <person name="Rivas-Marin E."/>
            <person name="Kohn T."/>
            <person name="Peeters S.H."/>
            <person name="Heuer A."/>
            <person name="Rast P."/>
            <person name="Oberbeckmann S."/>
            <person name="Bunk B."/>
            <person name="Jeske O."/>
            <person name="Meyerdierks A."/>
            <person name="Storesund J.E."/>
            <person name="Kallscheuer N."/>
            <person name="Luecker S."/>
            <person name="Lage O.M."/>
            <person name="Pohl T."/>
            <person name="Merkel B.J."/>
            <person name="Hornburger P."/>
            <person name="Mueller R.-W."/>
            <person name="Bruemmer F."/>
            <person name="Labrenz M."/>
            <person name="Spormann A.M."/>
            <person name="Op Den Camp H."/>
            <person name="Overmann J."/>
            <person name="Amann R."/>
            <person name="Jetten M.S.M."/>
            <person name="Mascher T."/>
            <person name="Medema M.H."/>
            <person name="Devos D.P."/>
            <person name="Kaster A.-K."/>
            <person name="Ovreas L."/>
            <person name="Rohde M."/>
            <person name="Galperin M.Y."/>
            <person name="Jogler C."/>
        </authorList>
    </citation>
    <scope>NUCLEOTIDE SEQUENCE [LARGE SCALE GENOMIC DNA]</scope>
    <source>
        <strain evidence="4 5">Q31b</strain>
    </source>
</reference>
<dbReference type="Gene3D" id="3.20.20.80">
    <property type="entry name" value="Glycosidases"/>
    <property type="match status" value="1"/>
</dbReference>
<dbReference type="Proteomes" id="UP000315471">
    <property type="component" value="Unassembled WGS sequence"/>
</dbReference>
<evidence type="ECO:0000259" key="3">
    <source>
        <dbReference type="PROSITE" id="PS51352"/>
    </source>
</evidence>
<evidence type="ECO:0000256" key="2">
    <source>
        <dbReference type="SAM" id="SignalP"/>
    </source>
</evidence>
<dbReference type="Gene3D" id="2.60.40.10">
    <property type="entry name" value="Immunoglobulins"/>
    <property type="match status" value="1"/>
</dbReference>
<dbReference type="Gene3D" id="3.40.30.10">
    <property type="entry name" value="Glutaredoxin"/>
    <property type="match status" value="2"/>
</dbReference>
<proteinExistence type="predicted"/>
<dbReference type="PROSITE" id="PS51352">
    <property type="entry name" value="THIOREDOXIN_2"/>
    <property type="match status" value="2"/>
</dbReference>
<dbReference type="PANTHER" id="PTHR43640:SF1">
    <property type="entry name" value="THIOREDOXIN-DEPENDENT PEROXIREDOXIN"/>
    <property type="match status" value="1"/>
</dbReference>